<protein>
    <submittedName>
        <fullName evidence="8">TOPRIM domain containing protein</fullName>
    </submittedName>
</protein>
<proteinExistence type="predicted"/>
<accession>A0A6J7X1X5</accession>
<evidence type="ECO:0000256" key="2">
    <source>
        <dbReference type="ARBA" id="ARBA00022515"/>
    </source>
</evidence>
<dbReference type="GO" id="GO:0008270">
    <property type="term" value="F:zinc ion binding"/>
    <property type="evidence" value="ECO:0007669"/>
    <property type="project" value="InterPro"/>
</dbReference>
<dbReference type="Pfam" id="PF23639">
    <property type="entry name" value="DUF7146"/>
    <property type="match status" value="1"/>
</dbReference>
<evidence type="ECO:0000259" key="7">
    <source>
        <dbReference type="SMART" id="SM00778"/>
    </source>
</evidence>
<feature type="domain" description="DNA primase/helicase Gp4 N-terminal Bacteriophage T7-like" evidence="7">
    <location>
        <begin position="28"/>
        <end position="64"/>
    </location>
</feature>
<keyword evidence="6" id="KW-0804">Transcription</keyword>
<evidence type="ECO:0000256" key="1">
    <source>
        <dbReference type="ARBA" id="ARBA00022478"/>
    </source>
</evidence>
<dbReference type="SUPFAM" id="SSF57783">
    <property type="entry name" value="Zinc beta-ribbon"/>
    <property type="match status" value="1"/>
</dbReference>
<name>A0A6J7X1X5_9CAUD</name>
<dbReference type="GO" id="GO:0004386">
    <property type="term" value="F:helicase activity"/>
    <property type="evidence" value="ECO:0007669"/>
    <property type="project" value="InterPro"/>
</dbReference>
<dbReference type="GO" id="GO:0003677">
    <property type="term" value="F:DNA binding"/>
    <property type="evidence" value="ECO:0007669"/>
    <property type="project" value="InterPro"/>
</dbReference>
<sequence length="300" mass="31937">MRKTCDAARGKWKGILLSLGMDAKHLTGKHGPCPLCGGSDRFRFDNKDGSGSYICGQCGAGSGMDLLKAFKGWEFRDAAQAVDEVLGNVPSDPPGKPALSDDNRRRLMNALWKASVPVEVDCPAGWYLSRRVPGWQNCPDLRFAESAPVPGGGTSPALLALVRDHAGNPATIHRTFLTLAGEKAGMENPRAMMPGELPESIAVHLSPAAEVMGIAEGIETALAAQAKFGVPCHAALTAGFMAKWQPPEGVKRVVIFGDCDQSYTGQAAAYTLAHRLSRKLQVEVRIPGQFGTDWADEVAA</sequence>
<dbReference type="GO" id="GO:0006269">
    <property type="term" value="P:DNA replication, synthesis of primer"/>
    <property type="evidence" value="ECO:0007669"/>
    <property type="project" value="UniProtKB-KW"/>
</dbReference>
<dbReference type="GO" id="GO:0000428">
    <property type="term" value="C:DNA-directed RNA polymerase complex"/>
    <property type="evidence" value="ECO:0007669"/>
    <property type="project" value="UniProtKB-KW"/>
</dbReference>
<organism evidence="8">
    <name type="scientific">uncultured Caudovirales phage</name>
    <dbReference type="NCBI Taxonomy" id="2100421"/>
    <lineage>
        <taxon>Viruses</taxon>
        <taxon>Duplodnaviria</taxon>
        <taxon>Heunggongvirae</taxon>
        <taxon>Uroviricota</taxon>
        <taxon>Caudoviricetes</taxon>
        <taxon>Peduoviridae</taxon>
        <taxon>Maltschvirus</taxon>
        <taxon>Maltschvirus maltsch</taxon>
    </lineage>
</organism>
<evidence type="ECO:0000256" key="6">
    <source>
        <dbReference type="ARBA" id="ARBA00023163"/>
    </source>
</evidence>
<evidence type="ECO:0000256" key="5">
    <source>
        <dbReference type="ARBA" id="ARBA00022705"/>
    </source>
</evidence>
<keyword evidence="3" id="KW-0808">Transferase</keyword>
<dbReference type="Pfam" id="PF08273">
    <property type="entry name" value="Zn_Ribbon_Prim"/>
    <property type="match status" value="1"/>
</dbReference>
<dbReference type="InterPro" id="IPR036977">
    <property type="entry name" value="DNA_primase_Znf_CHC2"/>
</dbReference>
<evidence type="ECO:0000256" key="4">
    <source>
        <dbReference type="ARBA" id="ARBA00022695"/>
    </source>
</evidence>
<evidence type="ECO:0000256" key="3">
    <source>
        <dbReference type="ARBA" id="ARBA00022679"/>
    </source>
</evidence>
<keyword evidence="1" id="KW-0240">DNA-directed RNA polymerase</keyword>
<dbReference type="Gene3D" id="3.90.580.10">
    <property type="entry name" value="Zinc finger, CHC2-type domain"/>
    <property type="match status" value="1"/>
</dbReference>
<dbReference type="InterPro" id="IPR006171">
    <property type="entry name" value="TOPRIM_dom"/>
</dbReference>
<keyword evidence="2" id="KW-0639">Primosome</keyword>
<evidence type="ECO:0000313" key="8">
    <source>
        <dbReference type="EMBL" id="CAB5223118.1"/>
    </source>
</evidence>
<dbReference type="InterPro" id="IPR013237">
    <property type="entry name" value="Phage_T7_Gp4_N"/>
</dbReference>
<gene>
    <name evidence="8" type="ORF">UFOVP368_61</name>
</gene>
<keyword evidence="4" id="KW-0548">Nucleotidyltransferase</keyword>
<dbReference type="Pfam" id="PF13362">
    <property type="entry name" value="Toprim_3"/>
    <property type="match status" value="1"/>
</dbReference>
<keyword evidence="5" id="KW-0235">DNA replication</keyword>
<reference evidence="8" key="1">
    <citation type="submission" date="2020-05" db="EMBL/GenBank/DDBJ databases">
        <authorList>
            <person name="Chiriac C."/>
            <person name="Salcher M."/>
            <person name="Ghai R."/>
            <person name="Kavagutti S V."/>
        </authorList>
    </citation>
    <scope>NUCLEOTIDE SEQUENCE</scope>
</reference>
<dbReference type="GO" id="GO:0016779">
    <property type="term" value="F:nucleotidyltransferase activity"/>
    <property type="evidence" value="ECO:0007669"/>
    <property type="project" value="UniProtKB-KW"/>
</dbReference>
<dbReference type="SMART" id="SM00778">
    <property type="entry name" value="Prim_Zn_Ribbon"/>
    <property type="match status" value="1"/>
</dbReference>
<dbReference type="InterPro" id="IPR055570">
    <property type="entry name" value="DUF7146"/>
</dbReference>
<dbReference type="EMBL" id="LR798303">
    <property type="protein sequence ID" value="CAB5223118.1"/>
    <property type="molecule type" value="Genomic_DNA"/>
</dbReference>